<dbReference type="EMBL" id="GG663753">
    <property type="protein sequence ID" value="EEH50903.1"/>
    <property type="molecule type" value="Genomic_DNA"/>
</dbReference>
<dbReference type="RefSeq" id="XP_003064923.1">
    <property type="nucleotide sequence ID" value="XM_003064877.1"/>
</dbReference>
<accession>C1NAK3</accession>
<sequence length="202" mass="22370">MCTCTAVHVHDYTYLRSYEVRAHVTLPLGFGGQGITDICEIADNALAANWHYTSSYLASRVPALARIAAPSEDGNGPMNDMIEPVWDRVRARGAEGDKRRERDILPEFADSAAAPCTAKGLQHLLSQMCYARKFEQMKASAVSLSEDHSADPHAREFAAQVAVTMNSHRGEGALLICEFKTQAFMLRSPFSRYIIVRTKECC</sequence>
<keyword evidence="2" id="KW-1185">Reference proteome</keyword>
<name>C1NAK3_MICPC</name>
<dbReference type="GeneID" id="9690364"/>
<evidence type="ECO:0000313" key="2">
    <source>
        <dbReference type="Proteomes" id="UP000001876"/>
    </source>
</evidence>
<gene>
    <name evidence="1" type="ORF">MICPUCDRAFT_54950</name>
</gene>
<dbReference type="AlphaFoldDB" id="C1NAK3"/>
<organism evidence="2">
    <name type="scientific">Micromonas pusilla (strain CCMP1545)</name>
    <name type="common">Picoplanktonic green alga</name>
    <dbReference type="NCBI Taxonomy" id="564608"/>
    <lineage>
        <taxon>Eukaryota</taxon>
        <taxon>Viridiplantae</taxon>
        <taxon>Chlorophyta</taxon>
        <taxon>Mamiellophyceae</taxon>
        <taxon>Mamiellales</taxon>
        <taxon>Mamiellaceae</taxon>
        <taxon>Micromonas</taxon>
    </lineage>
</organism>
<proteinExistence type="predicted"/>
<protein>
    <submittedName>
        <fullName evidence="1">Predicted protein</fullName>
    </submittedName>
</protein>
<reference evidence="1 2" key="1">
    <citation type="journal article" date="2009" name="Science">
        <title>Green evolution and dynamic adaptations revealed by genomes of the marine picoeukaryotes Micromonas.</title>
        <authorList>
            <person name="Worden A.Z."/>
            <person name="Lee J.H."/>
            <person name="Mock T."/>
            <person name="Rouze P."/>
            <person name="Simmons M.P."/>
            <person name="Aerts A.L."/>
            <person name="Allen A.E."/>
            <person name="Cuvelier M.L."/>
            <person name="Derelle E."/>
            <person name="Everett M.V."/>
            <person name="Foulon E."/>
            <person name="Grimwood J."/>
            <person name="Gundlach H."/>
            <person name="Henrissat B."/>
            <person name="Napoli C."/>
            <person name="McDonald S.M."/>
            <person name="Parker M.S."/>
            <person name="Rombauts S."/>
            <person name="Salamov A."/>
            <person name="Von Dassow P."/>
            <person name="Badger J.H."/>
            <person name="Coutinho P.M."/>
            <person name="Demir E."/>
            <person name="Dubchak I."/>
            <person name="Gentemann C."/>
            <person name="Eikrem W."/>
            <person name="Gready J.E."/>
            <person name="John U."/>
            <person name="Lanier W."/>
            <person name="Lindquist E.A."/>
            <person name="Lucas S."/>
            <person name="Mayer K.F."/>
            <person name="Moreau H."/>
            <person name="Not F."/>
            <person name="Otillar R."/>
            <person name="Panaud O."/>
            <person name="Pangilinan J."/>
            <person name="Paulsen I."/>
            <person name="Piegu B."/>
            <person name="Poliakov A."/>
            <person name="Robbens S."/>
            <person name="Schmutz J."/>
            <person name="Toulza E."/>
            <person name="Wyss T."/>
            <person name="Zelensky A."/>
            <person name="Zhou K."/>
            <person name="Armbrust E.V."/>
            <person name="Bhattacharya D."/>
            <person name="Goodenough U.W."/>
            <person name="Van de Peer Y."/>
            <person name="Grigoriev I.V."/>
        </authorList>
    </citation>
    <scope>NUCLEOTIDE SEQUENCE [LARGE SCALE GENOMIC DNA]</scope>
    <source>
        <strain evidence="1 2">CCMP1545</strain>
    </source>
</reference>
<dbReference type="KEGG" id="mpp:MICPUCDRAFT_54950"/>
<dbReference type="Proteomes" id="UP000001876">
    <property type="component" value="Unassembled WGS sequence"/>
</dbReference>
<evidence type="ECO:0000313" key="1">
    <source>
        <dbReference type="EMBL" id="EEH50903.1"/>
    </source>
</evidence>